<dbReference type="PANTHER" id="PTHR21496">
    <property type="entry name" value="FERREDOXIN-RELATED"/>
    <property type="match status" value="1"/>
</dbReference>
<organism evidence="7 8">
    <name type="scientific">Actinomadura violacea</name>
    <dbReference type="NCBI Taxonomy" id="2819934"/>
    <lineage>
        <taxon>Bacteria</taxon>
        <taxon>Bacillati</taxon>
        <taxon>Actinomycetota</taxon>
        <taxon>Actinomycetes</taxon>
        <taxon>Streptosporangiales</taxon>
        <taxon>Thermomonosporaceae</taxon>
        <taxon>Actinomadura</taxon>
    </lineage>
</organism>
<evidence type="ECO:0000259" key="6">
    <source>
        <dbReference type="PROSITE" id="PS51296"/>
    </source>
</evidence>
<reference evidence="7 8" key="1">
    <citation type="submission" date="2021-03" db="EMBL/GenBank/DDBJ databases">
        <title>Actinomadura violae sp. nov., isolated from lichen in Thailand.</title>
        <authorList>
            <person name="Kanchanasin P."/>
            <person name="Saeng-In P."/>
            <person name="Phongsopitanun W."/>
            <person name="Yuki M."/>
            <person name="Kudo T."/>
            <person name="Ohkuma M."/>
            <person name="Tanasupawat S."/>
        </authorList>
    </citation>
    <scope>NUCLEOTIDE SEQUENCE [LARGE SCALE GENOMIC DNA]</scope>
    <source>
        <strain evidence="7 8">LCR2-06</strain>
    </source>
</reference>
<keyword evidence="3" id="KW-0408">Iron</keyword>
<dbReference type="InterPro" id="IPR036922">
    <property type="entry name" value="Rieske_2Fe-2S_sf"/>
</dbReference>
<proteinExistence type="predicted"/>
<feature type="transmembrane region" description="Helical" evidence="5">
    <location>
        <begin position="105"/>
        <end position="125"/>
    </location>
</feature>
<dbReference type="EMBL" id="JAGEPF010000029">
    <property type="protein sequence ID" value="MBO2463664.1"/>
    <property type="molecule type" value="Genomic_DNA"/>
</dbReference>
<dbReference type="Proteomes" id="UP000680206">
    <property type="component" value="Unassembled WGS sequence"/>
</dbReference>
<evidence type="ECO:0000256" key="3">
    <source>
        <dbReference type="ARBA" id="ARBA00023004"/>
    </source>
</evidence>
<keyword evidence="5" id="KW-1133">Transmembrane helix</keyword>
<gene>
    <name evidence="7" type="ORF">J4709_39455</name>
</gene>
<comment type="caution">
    <text evidence="7">The sequence shown here is derived from an EMBL/GenBank/DDBJ whole genome shotgun (WGS) entry which is preliminary data.</text>
</comment>
<keyword evidence="4" id="KW-0411">Iron-sulfur</keyword>
<evidence type="ECO:0000256" key="5">
    <source>
        <dbReference type="SAM" id="Phobius"/>
    </source>
</evidence>
<dbReference type="PANTHER" id="PTHR21496:SF23">
    <property type="entry name" value="3-PHENYLPROPIONATE_CINNAMIC ACID DIOXYGENASE FERREDOXIN SUBUNIT"/>
    <property type="match status" value="1"/>
</dbReference>
<dbReference type="InterPro" id="IPR019251">
    <property type="entry name" value="DUF2231_TM"/>
</dbReference>
<sequence length="277" mass="29214">MRTLDRLEESTALDSIVEPAQKVARTVEPGRFRDALHGVWLGHPLHPALVQLPIGAWASAGVLDLFGDDQRAVRRLVAFGLAGAVPAALAGSADWSEQHEQQMRVGVVHAFLNGTATALYAASLLTRTRRTGRALRLAGLLAAGTGGLLGGRISFRQAGGANHAESVPHLVDPGWQELGALDELPQDEPGRRMLGEIPVVVVRRGTEVHVLADRCSHLSGPLSDGEVKDGRITCPWHGSTFDLAGGSVACGPATAPQPVFDTEIRSGTVWVRLPGAG</sequence>
<dbReference type="CDD" id="cd03467">
    <property type="entry name" value="Rieske"/>
    <property type="match status" value="1"/>
</dbReference>
<feature type="transmembrane region" description="Helical" evidence="5">
    <location>
        <begin position="76"/>
        <end position="93"/>
    </location>
</feature>
<name>A0ABS3S3U5_9ACTN</name>
<feature type="domain" description="Rieske" evidence="6">
    <location>
        <begin position="175"/>
        <end position="271"/>
    </location>
</feature>
<keyword evidence="1" id="KW-0001">2Fe-2S</keyword>
<keyword evidence="5" id="KW-0812">Transmembrane</keyword>
<dbReference type="SUPFAM" id="SSF50022">
    <property type="entry name" value="ISP domain"/>
    <property type="match status" value="1"/>
</dbReference>
<dbReference type="InterPro" id="IPR017941">
    <property type="entry name" value="Rieske_2Fe-2S"/>
</dbReference>
<dbReference type="Pfam" id="PF00355">
    <property type="entry name" value="Rieske"/>
    <property type="match status" value="1"/>
</dbReference>
<evidence type="ECO:0000256" key="4">
    <source>
        <dbReference type="ARBA" id="ARBA00023014"/>
    </source>
</evidence>
<keyword evidence="8" id="KW-1185">Reference proteome</keyword>
<accession>A0ABS3S3U5</accession>
<dbReference type="Gene3D" id="2.102.10.10">
    <property type="entry name" value="Rieske [2Fe-2S] iron-sulphur domain"/>
    <property type="match status" value="1"/>
</dbReference>
<dbReference type="PROSITE" id="PS51296">
    <property type="entry name" value="RIESKE"/>
    <property type="match status" value="1"/>
</dbReference>
<keyword evidence="2" id="KW-0479">Metal-binding</keyword>
<evidence type="ECO:0000313" key="8">
    <source>
        <dbReference type="Proteomes" id="UP000680206"/>
    </source>
</evidence>
<evidence type="ECO:0000313" key="7">
    <source>
        <dbReference type="EMBL" id="MBO2463664.1"/>
    </source>
</evidence>
<evidence type="ECO:0000256" key="2">
    <source>
        <dbReference type="ARBA" id="ARBA00022723"/>
    </source>
</evidence>
<keyword evidence="5" id="KW-0472">Membrane</keyword>
<protein>
    <submittedName>
        <fullName evidence="7">Rieske (2Fe-2S) protein</fullName>
    </submittedName>
</protein>
<dbReference type="Pfam" id="PF09990">
    <property type="entry name" value="DUF2231"/>
    <property type="match status" value="1"/>
</dbReference>
<evidence type="ECO:0000256" key="1">
    <source>
        <dbReference type="ARBA" id="ARBA00022714"/>
    </source>
</evidence>